<dbReference type="PANTHER" id="PTHR11803">
    <property type="entry name" value="2-IMINOBUTANOATE/2-IMINOPROPANOATE DEAMINASE RIDA"/>
    <property type="match status" value="1"/>
</dbReference>
<keyword evidence="2" id="KW-0378">Hydrolase</keyword>
<dbReference type="Proteomes" id="UP001595969">
    <property type="component" value="Unassembled WGS sequence"/>
</dbReference>
<dbReference type="Pfam" id="PF01042">
    <property type="entry name" value="Ribonuc_L-PSP"/>
    <property type="match status" value="1"/>
</dbReference>
<proteinExistence type="inferred from homology"/>
<reference evidence="3" key="1">
    <citation type="journal article" date="2019" name="Int. J. Syst. Evol. Microbiol.">
        <title>The Global Catalogue of Microorganisms (GCM) 10K type strain sequencing project: providing services to taxonomists for standard genome sequencing and annotation.</title>
        <authorList>
            <consortium name="The Broad Institute Genomics Platform"/>
            <consortium name="The Broad Institute Genome Sequencing Center for Infectious Disease"/>
            <person name="Wu L."/>
            <person name="Ma J."/>
        </authorList>
    </citation>
    <scope>NUCLEOTIDE SEQUENCE [LARGE SCALE GENOMIC DNA]</scope>
    <source>
        <strain evidence="3">CGMCC 1.19032</strain>
    </source>
</reference>
<dbReference type="NCBIfam" id="TIGR00004">
    <property type="entry name" value="Rid family detoxifying hydrolase"/>
    <property type="match status" value="1"/>
</dbReference>
<dbReference type="EMBL" id="JBHSGS010000015">
    <property type="protein sequence ID" value="MFC4718687.1"/>
    <property type="molecule type" value="Genomic_DNA"/>
</dbReference>
<evidence type="ECO:0000256" key="1">
    <source>
        <dbReference type="ARBA" id="ARBA00010552"/>
    </source>
</evidence>
<dbReference type="CDD" id="cd00448">
    <property type="entry name" value="YjgF_YER057c_UK114_family"/>
    <property type="match status" value="1"/>
</dbReference>
<accession>A0ABV9MRR6</accession>
<dbReference type="InterPro" id="IPR006175">
    <property type="entry name" value="YjgF/YER057c/UK114"/>
</dbReference>
<keyword evidence="3" id="KW-1185">Reference proteome</keyword>
<protein>
    <submittedName>
        <fullName evidence="2">Rid family detoxifying hydrolase</fullName>
    </submittedName>
</protein>
<dbReference type="PANTHER" id="PTHR11803:SF58">
    <property type="entry name" value="PROTEIN HMF1-RELATED"/>
    <property type="match status" value="1"/>
</dbReference>
<dbReference type="InterPro" id="IPR006056">
    <property type="entry name" value="RidA"/>
</dbReference>
<dbReference type="Gene3D" id="3.30.1330.40">
    <property type="entry name" value="RutC-like"/>
    <property type="match status" value="1"/>
</dbReference>
<evidence type="ECO:0000313" key="2">
    <source>
        <dbReference type="EMBL" id="MFC4718687.1"/>
    </source>
</evidence>
<dbReference type="GO" id="GO:0016787">
    <property type="term" value="F:hydrolase activity"/>
    <property type="evidence" value="ECO:0007669"/>
    <property type="project" value="UniProtKB-KW"/>
</dbReference>
<evidence type="ECO:0000313" key="3">
    <source>
        <dbReference type="Proteomes" id="UP001595969"/>
    </source>
</evidence>
<sequence>MAKLPTAVGPYATYRHAGDFIFVSGQLPVDGETGNFPSDQMTDQAKQVMENIQLVLTECEANFDQIVKTTCFLSDIQNFATFNEIYGRYFGTTLPARSAFEVSKLPKGALVEVEFVIYKG</sequence>
<dbReference type="SUPFAM" id="SSF55298">
    <property type="entry name" value="YjgF-like"/>
    <property type="match status" value="1"/>
</dbReference>
<organism evidence="2 3">
    <name type="scientific">Enterococcus lemanii</name>
    <dbReference type="NCBI Taxonomy" id="1159752"/>
    <lineage>
        <taxon>Bacteria</taxon>
        <taxon>Bacillati</taxon>
        <taxon>Bacillota</taxon>
        <taxon>Bacilli</taxon>
        <taxon>Lactobacillales</taxon>
        <taxon>Enterococcaceae</taxon>
        <taxon>Enterococcus</taxon>
    </lineage>
</organism>
<comment type="similarity">
    <text evidence="1">Belongs to the RutC family.</text>
</comment>
<name>A0ABV9MRR6_9ENTE</name>
<comment type="caution">
    <text evidence="2">The sequence shown here is derived from an EMBL/GenBank/DDBJ whole genome shotgun (WGS) entry which is preliminary data.</text>
</comment>
<dbReference type="InterPro" id="IPR035959">
    <property type="entry name" value="RutC-like_sf"/>
</dbReference>
<dbReference type="RefSeq" id="WP_204654006.1">
    <property type="nucleotide sequence ID" value="NZ_JAFBFD010000017.1"/>
</dbReference>
<gene>
    <name evidence="2" type="ORF">ACFO5I_02875</name>
</gene>